<comment type="caution">
    <text evidence="3">The sequence shown here is derived from an EMBL/GenBank/DDBJ whole genome shotgun (WGS) entry which is preliminary data.</text>
</comment>
<dbReference type="EMBL" id="JBHSNZ010000012">
    <property type="protein sequence ID" value="MFC5809788.1"/>
    <property type="molecule type" value="Genomic_DNA"/>
</dbReference>
<evidence type="ECO:0000259" key="2">
    <source>
        <dbReference type="Pfam" id="PF14028"/>
    </source>
</evidence>
<dbReference type="Pfam" id="PF14028">
    <property type="entry name" value="Lant_dehydr_C"/>
    <property type="match status" value="1"/>
</dbReference>
<dbReference type="InterPro" id="IPR023809">
    <property type="entry name" value="Thiopep_bacteriocin_synth_dom"/>
</dbReference>
<keyword evidence="4" id="KW-1185">Reference proteome</keyword>
<accession>A0ABW1B9E1</accession>
<evidence type="ECO:0000259" key="1">
    <source>
        <dbReference type="Pfam" id="PF04738"/>
    </source>
</evidence>
<feature type="domain" description="Thiopeptide-type bacteriocin biosynthesis" evidence="2">
    <location>
        <begin position="751"/>
        <end position="993"/>
    </location>
</feature>
<dbReference type="Proteomes" id="UP001596112">
    <property type="component" value="Unassembled WGS sequence"/>
</dbReference>
<evidence type="ECO:0000313" key="3">
    <source>
        <dbReference type="EMBL" id="MFC5809788.1"/>
    </source>
</evidence>
<reference evidence="4" key="1">
    <citation type="journal article" date="2019" name="Int. J. Syst. Evol. Microbiol.">
        <title>The Global Catalogue of Microorganisms (GCM) 10K type strain sequencing project: providing services to taxonomists for standard genome sequencing and annotation.</title>
        <authorList>
            <consortium name="The Broad Institute Genomics Platform"/>
            <consortium name="The Broad Institute Genome Sequencing Center for Infectious Disease"/>
            <person name="Wu L."/>
            <person name="Ma J."/>
        </authorList>
    </citation>
    <scope>NUCLEOTIDE SEQUENCE [LARGE SCALE GENOMIC DNA]</scope>
    <source>
        <strain evidence="4">JCM 9918</strain>
    </source>
</reference>
<evidence type="ECO:0000313" key="4">
    <source>
        <dbReference type="Proteomes" id="UP001596112"/>
    </source>
</evidence>
<organism evidence="3 4">
    <name type="scientific">Streptomyces heilongjiangensis</name>
    <dbReference type="NCBI Taxonomy" id="945052"/>
    <lineage>
        <taxon>Bacteria</taxon>
        <taxon>Bacillati</taxon>
        <taxon>Actinomycetota</taxon>
        <taxon>Actinomycetes</taxon>
        <taxon>Kitasatosporales</taxon>
        <taxon>Streptomycetaceae</taxon>
        <taxon>Streptomyces</taxon>
    </lineage>
</organism>
<protein>
    <submittedName>
        <fullName evidence="3">Lantibiotic dehydratase</fullName>
    </submittedName>
</protein>
<feature type="domain" description="Lantibiotic dehydratase N-terminal" evidence="1">
    <location>
        <begin position="48"/>
        <end position="684"/>
    </location>
</feature>
<sequence>MTQTRLLQRADVLLLRAAVLPLTDQSTPWPDLDDPADCRRWLANVWTRPSFVAAVQAASPQLARAVDHILDEDDDVQPKRVRKAASAIARYLLRAAGRPTPFGLFAGVTTAQCGPAEGRVGTGHCAIVRPDTLWLDHIRRDLQRRPDVLPHLTVQLNDLTSRHGDLLVRPLSGGRTATAVITRPLATVLALAAHPVPCQEITDRLIALGGTTEQIAWLLKDALEAGFLTSDLSAPLTEPDPLGYMLRVLYPLADQLKPETVSLLDDLEDVRRLLAEHDRADDPATAQELRETAEKHMSSVSDRGRVRLSVDLRLDATVRVPAPVLEEAARAADALLRLTRNVGEKPLWAAYHSLFWERYGAGSLVPLRDAADLAAGVGLPADFPMSVWPEPPPKALPRDELLMAKAWQAALAGAREIRLTDADLDELCAHTGRDDAAIAPHVEMAVRVQAPTTQALDRGEFTVSVRPAWSTGTFTGRFAAVLPDSGLDEVYRQLPTLVDGALPAQLSFTPVHPHAENVARIPTLLPYVISVGEHRAPTDHLIPLDDLAVFSTSKRLHLVSLSRRRVVEPVVLHPLALEKQAPPIARFIALLGRGFATAWTQFDWGPLAAGVPYLPRVRYRKAILSPARWRLTATDLPPEPFNDSWQEALIDWARKWKCPHRVELCDDDRTLRLNLNEPLHARLLHGHLRRHGNAELLEAFDERDFGWIGHAHELALPLTSTRPPLPHPDLATAPVVTNRKLSMPGDDQQRWVQAKLFTHPMVMDQILTRRLPSLLESLGGPDNWYVRYRTGQEEDHIRLRIAAHGPEEHATVTGTVARWAAHLQGEGLASRLVFDGYRPELGRYGIGPALEAAEAVFVADSDAARYAITDLASLDRHVLCALGMIDTACALLGEKEGIRWLATTPARGKGLLNVTRQTLHRARTEALTRQSNGTVRLADAYERRRTALAKYRSHLTDDQTGPVLESLLHMHHNRIMGPDREAEAACRHAARQACRSLLAQGATR</sequence>
<proteinExistence type="predicted"/>
<dbReference type="InterPro" id="IPR006827">
    <property type="entry name" value="Lant_deHydtase_N"/>
</dbReference>
<gene>
    <name evidence="3" type="ORF">ACFQGO_20140</name>
</gene>
<dbReference type="Pfam" id="PF04738">
    <property type="entry name" value="Lant_dehydr_N"/>
    <property type="match status" value="1"/>
</dbReference>
<dbReference type="RefSeq" id="WP_272171328.1">
    <property type="nucleotide sequence ID" value="NZ_JAQOSL010000028.1"/>
</dbReference>
<dbReference type="NCBIfam" id="TIGR03891">
    <property type="entry name" value="thiopep_ocin"/>
    <property type="match status" value="1"/>
</dbReference>
<name>A0ABW1B9E1_9ACTN</name>